<dbReference type="GO" id="GO:0019592">
    <property type="term" value="P:mannitol catabolic process"/>
    <property type="evidence" value="ECO:0007669"/>
    <property type="project" value="TreeGrafter"/>
</dbReference>
<gene>
    <name evidence="5" type="primary">uxaB</name>
    <name evidence="5" type="ORF">GCM10011425_06060</name>
</gene>
<dbReference type="Proteomes" id="UP000662074">
    <property type="component" value="Unassembled WGS sequence"/>
</dbReference>
<dbReference type="EMBL" id="BMDO01000001">
    <property type="protein sequence ID" value="GGI49394.1"/>
    <property type="molecule type" value="Genomic_DNA"/>
</dbReference>
<dbReference type="Pfam" id="PF08125">
    <property type="entry name" value="Mannitol_dh_C"/>
    <property type="match status" value="1"/>
</dbReference>
<evidence type="ECO:0000256" key="2">
    <source>
        <dbReference type="ARBA" id="ARBA00023027"/>
    </source>
</evidence>
<dbReference type="GO" id="GO:0008926">
    <property type="term" value="F:mannitol-1-phosphate 5-dehydrogenase activity"/>
    <property type="evidence" value="ECO:0007669"/>
    <property type="project" value="TreeGrafter"/>
</dbReference>
<dbReference type="InterPro" id="IPR013118">
    <property type="entry name" value="Mannitol_DH_C"/>
</dbReference>
<dbReference type="InterPro" id="IPR036291">
    <property type="entry name" value="NAD(P)-bd_dom_sf"/>
</dbReference>
<reference evidence="5" key="1">
    <citation type="journal article" date="2014" name="Int. J. Syst. Evol. Microbiol.">
        <title>Complete genome sequence of Corynebacterium casei LMG S-19264T (=DSM 44701T), isolated from a smear-ripened cheese.</title>
        <authorList>
            <consortium name="US DOE Joint Genome Institute (JGI-PGF)"/>
            <person name="Walter F."/>
            <person name="Albersmeier A."/>
            <person name="Kalinowski J."/>
            <person name="Ruckert C."/>
        </authorList>
    </citation>
    <scope>NUCLEOTIDE SEQUENCE</scope>
    <source>
        <strain evidence="5">CCM 8711</strain>
    </source>
</reference>
<evidence type="ECO:0000256" key="1">
    <source>
        <dbReference type="ARBA" id="ARBA00023002"/>
    </source>
</evidence>
<dbReference type="NCBIfam" id="NF002969">
    <property type="entry name" value="PRK03643.1"/>
    <property type="match status" value="1"/>
</dbReference>
<reference evidence="5" key="2">
    <citation type="submission" date="2020-09" db="EMBL/GenBank/DDBJ databases">
        <authorList>
            <person name="Sun Q."/>
            <person name="Sedlacek I."/>
        </authorList>
    </citation>
    <scope>NUCLEOTIDE SEQUENCE</scope>
    <source>
        <strain evidence="5">CCM 8711</strain>
    </source>
</reference>
<keyword evidence="6" id="KW-1185">Reference proteome</keyword>
<organism evidence="5 6">
    <name type="scientific">Mucilaginibacter galii</name>
    <dbReference type="NCBI Taxonomy" id="2005073"/>
    <lineage>
        <taxon>Bacteria</taxon>
        <taxon>Pseudomonadati</taxon>
        <taxon>Bacteroidota</taxon>
        <taxon>Sphingobacteriia</taxon>
        <taxon>Sphingobacteriales</taxon>
        <taxon>Sphingobacteriaceae</taxon>
        <taxon>Mucilaginibacter</taxon>
    </lineage>
</organism>
<evidence type="ECO:0000313" key="5">
    <source>
        <dbReference type="EMBL" id="GGI49394.1"/>
    </source>
</evidence>
<dbReference type="SUPFAM" id="SSF48179">
    <property type="entry name" value="6-phosphogluconate dehydrogenase C-terminal domain-like"/>
    <property type="match status" value="1"/>
</dbReference>
<feature type="domain" description="Mannitol dehydrogenase N-terminal" evidence="3">
    <location>
        <begin position="29"/>
        <end position="268"/>
    </location>
</feature>
<proteinExistence type="predicted"/>
<sequence>MILSKNNLSNINALGLVMPPEGVFELPEKVLQFGTGVLLRGLPDYYIDKANRSGVFNGRVVVVKSTDTGSATDFDKQDSLYTLSIKGIDNGAQVEEHIVCSAISRVLSAGSDWEKIIKIAQSPDLKIVISNTTEVGIQLVEDSIKNTPPVSFPGKLLAVLYERYKTFNGSKESGLVIVPTELIVDNGKKLKGIVLELAAKDGLEAEFVEWLNNANYFCDSLVDRIVPGKPNAELTAQLESEFGYQDDLRIVSEVYSLWAIQGNNYVKEVLSFGQVDEGVVVVPDIESYREIKLRLLNGTHTLSCGIAFLSGFRTVKDAMDDAGFTHFINQLMLKEIAPAIPYDIDYEHASAFAGKVLDRFRNPSIDHQWISISAQYSSKIKGRVIPLLLNHYKSHSVVPEHIALGFAAFIRFMKCKKSDDGKYIGTNHGIDYVITDSQADIFSEAWQKDDLHDVAYTLLNNTILWDADLCSLPGFKEAVLKHLQQVVAVGTKQILAKEIAAV</sequence>
<evidence type="ECO:0000259" key="3">
    <source>
        <dbReference type="Pfam" id="PF01232"/>
    </source>
</evidence>
<feature type="domain" description="Mannitol dehydrogenase C-terminal" evidence="4">
    <location>
        <begin position="284"/>
        <end position="486"/>
    </location>
</feature>
<dbReference type="Gene3D" id="3.40.50.720">
    <property type="entry name" value="NAD(P)-binding Rossmann-like Domain"/>
    <property type="match status" value="1"/>
</dbReference>
<dbReference type="SUPFAM" id="SSF51735">
    <property type="entry name" value="NAD(P)-binding Rossmann-fold domains"/>
    <property type="match status" value="1"/>
</dbReference>
<dbReference type="AlphaFoldDB" id="A0A917J8T0"/>
<protein>
    <submittedName>
        <fullName evidence="5">Altronate oxidoreductase</fullName>
    </submittedName>
</protein>
<dbReference type="PANTHER" id="PTHR30524:SF0">
    <property type="entry name" value="ALTRONATE OXIDOREDUCTASE-RELATED"/>
    <property type="match status" value="1"/>
</dbReference>
<accession>A0A917J8T0</accession>
<dbReference type="Gene3D" id="1.10.1040.10">
    <property type="entry name" value="N-(1-d-carboxylethyl)-l-norvaline Dehydrogenase, domain 2"/>
    <property type="match status" value="1"/>
</dbReference>
<dbReference type="Pfam" id="PF01232">
    <property type="entry name" value="Mannitol_dh"/>
    <property type="match status" value="1"/>
</dbReference>
<dbReference type="GO" id="GO:0005829">
    <property type="term" value="C:cytosol"/>
    <property type="evidence" value="ECO:0007669"/>
    <property type="project" value="TreeGrafter"/>
</dbReference>
<keyword evidence="2" id="KW-0520">NAD</keyword>
<dbReference type="RefSeq" id="WP_188413649.1">
    <property type="nucleotide sequence ID" value="NZ_BMDO01000001.1"/>
</dbReference>
<dbReference type="PANTHER" id="PTHR30524">
    <property type="entry name" value="MANNITOL-1-PHOSPHATE 5-DEHYDROGENASE"/>
    <property type="match status" value="1"/>
</dbReference>
<dbReference type="InterPro" id="IPR008927">
    <property type="entry name" value="6-PGluconate_DH-like_C_sf"/>
</dbReference>
<keyword evidence="1" id="KW-0560">Oxidoreductase</keyword>
<dbReference type="InterPro" id="IPR013131">
    <property type="entry name" value="Mannitol_DH_N"/>
</dbReference>
<dbReference type="InterPro" id="IPR013328">
    <property type="entry name" value="6PGD_dom2"/>
</dbReference>
<name>A0A917J8T0_9SPHI</name>
<evidence type="ECO:0000313" key="6">
    <source>
        <dbReference type="Proteomes" id="UP000662074"/>
    </source>
</evidence>
<comment type="caution">
    <text evidence="5">The sequence shown here is derived from an EMBL/GenBank/DDBJ whole genome shotgun (WGS) entry which is preliminary data.</text>
</comment>
<evidence type="ECO:0000259" key="4">
    <source>
        <dbReference type="Pfam" id="PF08125"/>
    </source>
</evidence>